<evidence type="ECO:0000313" key="7">
    <source>
        <dbReference type="EMBL" id="KND02209.1"/>
    </source>
</evidence>
<name>A0A0L0HN19_SPIPD</name>
<evidence type="ECO:0000313" key="8">
    <source>
        <dbReference type="Proteomes" id="UP000053201"/>
    </source>
</evidence>
<feature type="region of interest" description="Disordered" evidence="5">
    <location>
        <begin position="75"/>
        <end position="110"/>
    </location>
</feature>
<dbReference type="OrthoDB" id="448954at2759"/>
<gene>
    <name evidence="7" type="ORF">SPPG_02694</name>
</gene>
<feature type="compositionally biased region" description="Basic and acidic residues" evidence="5">
    <location>
        <begin position="101"/>
        <end position="110"/>
    </location>
</feature>
<dbReference type="GeneID" id="27686263"/>
<dbReference type="InterPro" id="IPR040409">
    <property type="entry name" value="PCS-like"/>
</dbReference>
<dbReference type="GO" id="GO:0046938">
    <property type="term" value="P:phytochelatin biosynthetic process"/>
    <property type="evidence" value="ECO:0007669"/>
    <property type="project" value="InterPro"/>
</dbReference>
<organism evidence="7 8">
    <name type="scientific">Spizellomyces punctatus (strain DAOM BR117)</name>
    <dbReference type="NCBI Taxonomy" id="645134"/>
    <lineage>
        <taxon>Eukaryota</taxon>
        <taxon>Fungi</taxon>
        <taxon>Fungi incertae sedis</taxon>
        <taxon>Chytridiomycota</taxon>
        <taxon>Chytridiomycota incertae sedis</taxon>
        <taxon>Chytridiomycetes</taxon>
        <taxon>Spizellomycetales</taxon>
        <taxon>Spizellomycetaceae</taxon>
        <taxon>Spizellomyces</taxon>
    </lineage>
</organism>
<accession>A0A0L0HN19</accession>
<keyword evidence="4" id="KW-0479">Metal-binding</keyword>
<dbReference type="InterPro" id="IPR038765">
    <property type="entry name" value="Papain-like_cys_pep_sf"/>
</dbReference>
<dbReference type="GO" id="GO:0046872">
    <property type="term" value="F:metal ion binding"/>
    <property type="evidence" value="ECO:0007669"/>
    <property type="project" value="UniProtKB-KW"/>
</dbReference>
<reference evidence="7 8" key="1">
    <citation type="submission" date="2009-08" db="EMBL/GenBank/DDBJ databases">
        <title>The Genome Sequence of Spizellomyces punctatus strain DAOM BR117.</title>
        <authorList>
            <consortium name="The Broad Institute Genome Sequencing Platform"/>
            <person name="Russ C."/>
            <person name="Cuomo C."/>
            <person name="Shea T."/>
            <person name="Young S.K."/>
            <person name="Zeng Q."/>
            <person name="Koehrsen M."/>
            <person name="Haas B."/>
            <person name="Borodovsky M."/>
            <person name="Guigo R."/>
            <person name="Alvarado L."/>
            <person name="Berlin A."/>
            <person name="Bochicchio J."/>
            <person name="Borenstein D."/>
            <person name="Chapman S."/>
            <person name="Chen Z."/>
            <person name="Engels R."/>
            <person name="Freedman E."/>
            <person name="Gellesch M."/>
            <person name="Goldberg J."/>
            <person name="Griggs A."/>
            <person name="Gujja S."/>
            <person name="Heiman D."/>
            <person name="Hepburn T."/>
            <person name="Howarth C."/>
            <person name="Jen D."/>
            <person name="Larson L."/>
            <person name="Lewis B."/>
            <person name="Mehta T."/>
            <person name="Park D."/>
            <person name="Pearson M."/>
            <person name="Roberts A."/>
            <person name="Saif S."/>
            <person name="Shenoy N."/>
            <person name="Sisk P."/>
            <person name="Stolte C."/>
            <person name="Sykes S."/>
            <person name="Thomson T."/>
            <person name="Walk T."/>
            <person name="White J."/>
            <person name="Yandava C."/>
            <person name="Burger G."/>
            <person name="Gray M.W."/>
            <person name="Holland P.W.H."/>
            <person name="King N."/>
            <person name="Lang F.B.F."/>
            <person name="Roger A.J."/>
            <person name="Ruiz-Trillo I."/>
            <person name="Lander E."/>
            <person name="Nusbaum C."/>
        </authorList>
    </citation>
    <scope>NUCLEOTIDE SEQUENCE [LARGE SCALE GENOMIC DNA]</scope>
    <source>
        <strain evidence="7 8">DAOM BR117</strain>
    </source>
</reference>
<feature type="compositionally biased region" description="Pro residues" evidence="5">
    <location>
        <begin position="76"/>
        <end position="88"/>
    </location>
</feature>
<dbReference type="PANTHER" id="PTHR33447">
    <property type="entry name" value="GLUTATHIONE GAMMA-GLUTAMYLCYSTEINYLTRANSFERASE"/>
    <property type="match status" value="1"/>
</dbReference>
<protein>
    <recommendedName>
        <fullName evidence="1">glutathione gamma-glutamylcysteinyltransferase</fullName>
        <ecNumber evidence="1">2.3.2.15</ecNumber>
    </recommendedName>
</protein>
<dbReference type="InParanoid" id="A0A0L0HN19"/>
<evidence type="ECO:0000256" key="3">
    <source>
        <dbReference type="ARBA" id="ARBA00022679"/>
    </source>
</evidence>
<dbReference type="VEuPathDB" id="FungiDB:SPPG_02694"/>
<evidence type="ECO:0000259" key="6">
    <source>
        <dbReference type="PROSITE" id="PS51443"/>
    </source>
</evidence>
<dbReference type="GO" id="GO:0010038">
    <property type="term" value="P:response to metal ion"/>
    <property type="evidence" value="ECO:0007669"/>
    <property type="project" value="InterPro"/>
</dbReference>
<dbReference type="FunFam" id="3.90.70.30:FF:000001">
    <property type="entry name" value="Glutathione gamma-glutamylcysteinyltransferase 1"/>
    <property type="match status" value="1"/>
</dbReference>
<keyword evidence="3" id="KW-0808">Transferase</keyword>
<evidence type="ECO:0000256" key="5">
    <source>
        <dbReference type="SAM" id="MobiDB-lite"/>
    </source>
</evidence>
<keyword evidence="8" id="KW-1185">Reference proteome</keyword>
<dbReference type="Proteomes" id="UP000053201">
    <property type="component" value="Unassembled WGS sequence"/>
</dbReference>
<dbReference type="EMBL" id="KQ257453">
    <property type="protein sequence ID" value="KND02209.1"/>
    <property type="molecule type" value="Genomic_DNA"/>
</dbReference>
<dbReference type="GO" id="GO:0016756">
    <property type="term" value="F:glutathione gamma-glutamylcysteinyltransferase activity"/>
    <property type="evidence" value="ECO:0007669"/>
    <property type="project" value="UniProtKB-EC"/>
</dbReference>
<evidence type="ECO:0000256" key="1">
    <source>
        <dbReference type="ARBA" id="ARBA00012468"/>
    </source>
</evidence>
<feature type="compositionally biased region" description="Low complexity" evidence="5">
    <location>
        <begin position="90"/>
        <end position="100"/>
    </location>
</feature>
<dbReference type="Gene3D" id="3.90.70.30">
    <property type="entry name" value="Phytochelatin synthase, N-terminal domain"/>
    <property type="match status" value="1"/>
</dbReference>
<evidence type="ECO:0000256" key="2">
    <source>
        <dbReference type="ARBA" id="ARBA00022539"/>
    </source>
</evidence>
<dbReference type="PROSITE" id="PS51443">
    <property type="entry name" value="PCS"/>
    <property type="match status" value="1"/>
</dbReference>
<dbReference type="SUPFAM" id="SSF54001">
    <property type="entry name" value="Cysteine proteinases"/>
    <property type="match status" value="1"/>
</dbReference>
<dbReference type="InterPro" id="IPR038156">
    <property type="entry name" value="PCS_N_sf"/>
</dbReference>
<dbReference type="EC" id="2.3.2.15" evidence="1"/>
<dbReference type="AlphaFoldDB" id="A0A0L0HN19"/>
<feature type="domain" description="Peptidase C83" evidence="6">
    <location>
        <begin position="107"/>
        <end position="326"/>
    </location>
</feature>
<proteinExistence type="predicted"/>
<dbReference type="RefSeq" id="XP_016610248.1">
    <property type="nucleotide sequence ID" value="XM_016750979.1"/>
</dbReference>
<dbReference type="OMA" id="RIPENMW"/>
<dbReference type="eggNOG" id="KOG0632">
    <property type="taxonomic scope" value="Eukaryota"/>
</dbReference>
<sequence>MSCPQLVRRTANMWTSLINLPRTAALTSCRRPRRALSIAQRHSCSCRNHSTTLPLNASLAVHPCHASAGFAHNIPYPHPQPFIPPPLPRQEQQQQQQQQGEEQHEKEQSTTFYRRELPPHLHSFTSPAGRALFKECVQAGQAEIYFSLSGNFVMQSEPAFCGLGSLAMVLNALAVDPGKRWKGVWRWYSDDMLECCAPLTQIRQKGMTFRELACLARCNGLRVVAKRADQVSREEFLNDLRTVTASEDTHMVVSFSRATLSQTGDGHFSPIGAYHPEKNQALVLDTARFKYPSYFCDANLLYEAMQPIDKETGLPRGYFILTKGESQPISLLKLHQNIDWPRLNRLFCHDLPQSFSLMEHLEPSDIIQHILSSLPADNGFLISLQHPGIDLAGPSDELATTHAVQIQRLLTETVAHPMFTLVKRAVESSHLASHSHTDGSLALATILLLAAPRELFVTLSPKCVNQLSAARDVKSMTPLVRSEVERITEQLEVMLNRNCQCGKRGMCGIHNV</sequence>
<evidence type="ECO:0000256" key="4">
    <source>
        <dbReference type="ARBA" id="ARBA00022723"/>
    </source>
</evidence>
<dbReference type="Pfam" id="PF05023">
    <property type="entry name" value="Phytochelatin"/>
    <property type="match status" value="1"/>
</dbReference>
<keyword evidence="2" id="KW-0104">Cadmium</keyword>
<dbReference type="InterPro" id="IPR007719">
    <property type="entry name" value="PCS_N"/>
</dbReference>